<organism evidence="1 2">
    <name type="scientific">Lentinus brumalis</name>
    <dbReference type="NCBI Taxonomy" id="2498619"/>
    <lineage>
        <taxon>Eukaryota</taxon>
        <taxon>Fungi</taxon>
        <taxon>Dikarya</taxon>
        <taxon>Basidiomycota</taxon>
        <taxon>Agaricomycotina</taxon>
        <taxon>Agaricomycetes</taxon>
        <taxon>Polyporales</taxon>
        <taxon>Polyporaceae</taxon>
        <taxon>Lentinus</taxon>
    </lineage>
</organism>
<keyword evidence="2" id="KW-1185">Reference proteome</keyword>
<dbReference type="EMBL" id="KZ857439">
    <property type="protein sequence ID" value="RDX45236.1"/>
    <property type="molecule type" value="Genomic_DNA"/>
</dbReference>
<accession>A0A371CY88</accession>
<dbReference type="OrthoDB" id="425534at2759"/>
<dbReference type="AlphaFoldDB" id="A0A371CY88"/>
<reference evidence="1 2" key="1">
    <citation type="journal article" date="2018" name="Biotechnol. Biofuels">
        <title>Integrative visual omics of the white-rot fungus Polyporus brumalis exposes the biotechnological potential of its oxidative enzymes for delignifying raw plant biomass.</title>
        <authorList>
            <person name="Miyauchi S."/>
            <person name="Rancon A."/>
            <person name="Drula E."/>
            <person name="Hage H."/>
            <person name="Chaduli D."/>
            <person name="Favel A."/>
            <person name="Grisel S."/>
            <person name="Henrissat B."/>
            <person name="Herpoel-Gimbert I."/>
            <person name="Ruiz-Duenas F.J."/>
            <person name="Chevret D."/>
            <person name="Hainaut M."/>
            <person name="Lin J."/>
            <person name="Wang M."/>
            <person name="Pangilinan J."/>
            <person name="Lipzen A."/>
            <person name="Lesage-Meessen L."/>
            <person name="Navarro D."/>
            <person name="Riley R."/>
            <person name="Grigoriev I.V."/>
            <person name="Zhou S."/>
            <person name="Raouche S."/>
            <person name="Rosso M.N."/>
        </authorList>
    </citation>
    <scope>NUCLEOTIDE SEQUENCE [LARGE SCALE GENOMIC DNA]</scope>
    <source>
        <strain evidence="1 2">BRFM 1820</strain>
    </source>
</reference>
<evidence type="ECO:0000313" key="1">
    <source>
        <dbReference type="EMBL" id="RDX45236.1"/>
    </source>
</evidence>
<sequence>MLCADSVDVNDMTMENAFKGTISTFRNVSHIFGSLRPLPFYCSFGPVNSVEFQVSREAPRNIEHEACEQVSVCYNLITPPDYTAPGDSRDTR</sequence>
<evidence type="ECO:0000313" key="2">
    <source>
        <dbReference type="Proteomes" id="UP000256964"/>
    </source>
</evidence>
<gene>
    <name evidence="1" type="ORF">OH76DRAFT_1007231</name>
</gene>
<protein>
    <submittedName>
        <fullName evidence="1">Uncharacterized protein</fullName>
    </submittedName>
</protein>
<proteinExistence type="predicted"/>
<name>A0A371CY88_9APHY</name>
<dbReference type="Proteomes" id="UP000256964">
    <property type="component" value="Unassembled WGS sequence"/>
</dbReference>